<keyword evidence="6" id="KW-1185">Reference proteome</keyword>
<dbReference type="PROSITE" id="PS50995">
    <property type="entry name" value="HTH_MARR_2"/>
    <property type="match status" value="1"/>
</dbReference>
<dbReference type="PANTHER" id="PTHR42756:SF1">
    <property type="entry name" value="TRANSCRIPTIONAL REPRESSOR OF EMRAB OPERON"/>
    <property type="match status" value="1"/>
</dbReference>
<dbReference type="Proteomes" id="UP000469185">
    <property type="component" value="Unassembled WGS sequence"/>
</dbReference>
<dbReference type="InterPro" id="IPR011991">
    <property type="entry name" value="ArsR-like_HTH"/>
</dbReference>
<reference evidence="5 6" key="1">
    <citation type="submission" date="2020-02" db="EMBL/GenBank/DDBJ databases">
        <authorList>
            <person name="Li X.-J."/>
            <person name="Feng X.-M."/>
        </authorList>
    </citation>
    <scope>NUCLEOTIDE SEQUENCE [LARGE SCALE GENOMIC DNA]</scope>
    <source>
        <strain evidence="5 6">CGMCC 4.7225</strain>
    </source>
</reference>
<gene>
    <name evidence="5" type="ORF">G1H11_16460</name>
</gene>
<evidence type="ECO:0000256" key="3">
    <source>
        <dbReference type="ARBA" id="ARBA00023163"/>
    </source>
</evidence>
<organism evidence="5 6">
    <name type="scientific">Phytoactinopolyspora alkaliphila</name>
    <dbReference type="NCBI Taxonomy" id="1783498"/>
    <lineage>
        <taxon>Bacteria</taxon>
        <taxon>Bacillati</taxon>
        <taxon>Actinomycetota</taxon>
        <taxon>Actinomycetes</taxon>
        <taxon>Jiangellales</taxon>
        <taxon>Jiangellaceae</taxon>
        <taxon>Phytoactinopolyspora</taxon>
    </lineage>
</organism>
<dbReference type="PRINTS" id="PR00598">
    <property type="entry name" value="HTHMARR"/>
</dbReference>
<dbReference type="Gene3D" id="1.10.10.10">
    <property type="entry name" value="Winged helix-like DNA-binding domain superfamily/Winged helix DNA-binding domain"/>
    <property type="match status" value="1"/>
</dbReference>
<comment type="caution">
    <text evidence="5">The sequence shown here is derived from an EMBL/GenBank/DDBJ whole genome shotgun (WGS) entry which is preliminary data.</text>
</comment>
<dbReference type="RefSeq" id="WP_163819670.1">
    <property type="nucleotide sequence ID" value="NZ_JAAGOB010000008.1"/>
</dbReference>
<evidence type="ECO:0000256" key="2">
    <source>
        <dbReference type="ARBA" id="ARBA00023125"/>
    </source>
</evidence>
<dbReference type="EMBL" id="JAAGOB010000008">
    <property type="protein sequence ID" value="NED96900.1"/>
    <property type="molecule type" value="Genomic_DNA"/>
</dbReference>
<proteinExistence type="predicted"/>
<dbReference type="InterPro" id="IPR036388">
    <property type="entry name" value="WH-like_DNA-bd_sf"/>
</dbReference>
<accession>A0A6N9YPP1</accession>
<dbReference type="SUPFAM" id="SSF46785">
    <property type="entry name" value="Winged helix' DNA-binding domain"/>
    <property type="match status" value="1"/>
</dbReference>
<dbReference type="Pfam" id="PF01047">
    <property type="entry name" value="MarR"/>
    <property type="match status" value="1"/>
</dbReference>
<keyword evidence="2" id="KW-0238">DNA-binding</keyword>
<dbReference type="GO" id="GO:0003677">
    <property type="term" value="F:DNA binding"/>
    <property type="evidence" value="ECO:0007669"/>
    <property type="project" value="UniProtKB-KW"/>
</dbReference>
<sequence>MHDPRGEQHIGRLLWDVSQSVGRAFDEHLRAVGGSRPIWLILLTLKTKPSANQRELAAAVGIQGATLTHHLAAMEADGLLTRRRDPSNRRIHQMKLTPEGEQAFLRVKDAAVRFNAKLNEGLSEEQLEQFQVTLAQLRANAWRDDAEPRA</sequence>
<name>A0A6N9YPP1_9ACTN</name>
<keyword evidence="1" id="KW-0805">Transcription regulation</keyword>
<dbReference type="GO" id="GO:0003700">
    <property type="term" value="F:DNA-binding transcription factor activity"/>
    <property type="evidence" value="ECO:0007669"/>
    <property type="project" value="InterPro"/>
</dbReference>
<feature type="domain" description="HTH marR-type" evidence="4">
    <location>
        <begin position="7"/>
        <end position="139"/>
    </location>
</feature>
<evidence type="ECO:0000313" key="6">
    <source>
        <dbReference type="Proteomes" id="UP000469185"/>
    </source>
</evidence>
<dbReference type="InterPro" id="IPR000835">
    <property type="entry name" value="HTH_MarR-typ"/>
</dbReference>
<keyword evidence="3" id="KW-0804">Transcription</keyword>
<protein>
    <submittedName>
        <fullName evidence="5">MarR family transcriptional regulator</fullName>
    </submittedName>
</protein>
<evidence type="ECO:0000313" key="5">
    <source>
        <dbReference type="EMBL" id="NED96900.1"/>
    </source>
</evidence>
<dbReference type="PANTHER" id="PTHR42756">
    <property type="entry name" value="TRANSCRIPTIONAL REGULATOR, MARR"/>
    <property type="match status" value="1"/>
</dbReference>
<evidence type="ECO:0000256" key="1">
    <source>
        <dbReference type="ARBA" id="ARBA00023015"/>
    </source>
</evidence>
<dbReference type="AlphaFoldDB" id="A0A6N9YPP1"/>
<evidence type="ECO:0000259" key="4">
    <source>
        <dbReference type="PROSITE" id="PS50995"/>
    </source>
</evidence>
<dbReference type="CDD" id="cd00090">
    <property type="entry name" value="HTH_ARSR"/>
    <property type="match status" value="1"/>
</dbReference>
<dbReference type="SMART" id="SM00347">
    <property type="entry name" value="HTH_MARR"/>
    <property type="match status" value="1"/>
</dbReference>
<dbReference type="InterPro" id="IPR036390">
    <property type="entry name" value="WH_DNA-bd_sf"/>
</dbReference>